<reference evidence="4" key="1">
    <citation type="journal article" date="2011" name="Genome Biol.">
        <title>Comparative and functional genomics provide insights into the pathogenicity of dermatophytic fungi.</title>
        <authorList>
            <person name="Burmester A."/>
            <person name="Shelest E."/>
            <person name="Gloeckner G."/>
            <person name="Heddergott C."/>
            <person name="Schindler S."/>
            <person name="Staib P."/>
            <person name="Heidel A."/>
            <person name="Felder M."/>
            <person name="Petzold A."/>
            <person name="Szafranski K."/>
            <person name="Feuermann M."/>
            <person name="Pedruzzi I."/>
            <person name="Priebe S."/>
            <person name="Groth M."/>
            <person name="Winkler R."/>
            <person name="Li W."/>
            <person name="Kniemeyer O."/>
            <person name="Schroeckh V."/>
            <person name="Hertweck C."/>
            <person name="Hube B."/>
            <person name="White T.C."/>
            <person name="Platzer M."/>
            <person name="Guthke R."/>
            <person name="Heitman J."/>
            <person name="Woestemeyer J."/>
            <person name="Zipfel P.F."/>
            <person name="Monod M."/>
            <person name="Brakhage A.A."/>
        </authorList>
    </citation>
    <scope>NUCLEOTIDE SEQUENCE [LARGE SCALE GENOMIC DNA]</scope>
    <source>
        <strain evidence="4">ATCC MYA-4681 / CBS 112371</strain>
    </source>
</reference>
<protein>
    <recommendedName>
        <fullName evidence="1">Protein YOP1</fullName>
    </recommendedName>
</protein>
<dbReference type="STRING" id="663331.D4ALG3"/>
<organism evidence="3 4">
    <name type="scientific">Arthroderma benhamiae (strain ATCC MYA-4681 / CBS 112371)</name>
    <name type="common">Trichophyton mentagrophytes</name>
    <dbReference type="NCBI Taxonomy" id="663331"/>
    <lineage>
        <taxon>Eukaryota</taxon>
        <taxon>Fungi</taxon>
        <taxon>Dikarya</taxon>
        <taxon>Ascomycota</taxon>
        <taxon>Pezizomycotina</taxon>
        <taxon>Eurotiomycetes</taxon>
        <taxon>Eurotiomycetidae</taxon>
        <taxon>Onygenales</taxon>
        <taxon>Arthrodermataceae</taxon>
        <taxon>Trichophyton</taxon>
    </lineage>
</organism>
<evidence type="ECO:0000256" key="2">
    <source>
        <dbReference type="SAM" id="MobiDB-lite"/>
    </source>
</evidence>
<evidence type="ECO:0000313" key="3">
    <source>
        <dbReference type="EMBL" id="EFE36222.1"/>
    </source>
</evidence>
<dbReference type="GO" id="GO:0016020">
    <property type="term" value="C:membrane"/>
    <property type="evidence" value="ECO:0007669"/>
    <property type="project" value="UniProtKB-SubCell"/>
</dbReference>
<dbReference type="InterPro" id="IPR004345">
    <property type="entry name" value="TB2_DP1_HVA22"/>
</dbReference>
<dbReference type="RefSeq" id="XP_003016867.1">
    <property type="nucleotide sequence ID" value="XM_003016821.1"/>
</dbReference>
<accession>D4ALG3</accession>
<comment type="caution">
    <text evidence="3">The sequence shown here is derived from an EMBL/GenBank/DDBJ whole genome shotgun (WGS) entry which is preliminary data.</text>
</comment>
<proteinExistence type="inferred from homology"/>
<dbReference type="EMBL" id="ABSU01000002">
    <property type="protein sequence ID" value="EFE36222.1"/>
    <property type="molecule type" value="Genomic_DNA"/>
</dbReference>
<dbReference type="Proteomes" id="UP000008866">
    <property type="component" value="Unassembled WGS sequence"/>
</dbReference>
<dbReference type="GeneID" id="9526506"/>
<dbReference type="HOGENOM" id="CLU_048918_0_0_1"/>
<dbReference type="PANTHER" id="PTHR12300">
    <property type="entry name" value="HVA22-LIKE PROTEINS"/>
    <property type="match status" value="1"/>
</dbReference>
<feature type="compositionally biased region" description="Basic and acidic residues" evidence="2">
    <location>
        <begin position="286"/>
        <end position="299"/>
    </location>
</feature>
<sequence length="323" mass="34960">MFGIIADLLAVQLIDNSDNRAVATVLFPIFASYKALQTRDVTNLAPWLMYWVVYSAITLVESWTFFIISCWIRLFALSYLVLPQTQGAKKLYLEHVEPFLRHHEREIEELIGQAHSRGSAMGLQYLKKLIDLVRTKAMGLPPLWEGQAQGQADTTNVAAPSYAQTLFSRFNLPSVGAGAAPGAGGASGGYGAPDFVSMIGSVLGGAGGAAKSPDAQAAELSASGRLLPRHVAAAPRSEQAAYIASQRDHLRVLLSAYDREFGSLSSGAGVPDESVGGFESSGLRKNRSDNSFENIEHEDLGASSAFDTHRYADYRRPRMGDFE</sequence>
<dbReference type="AlphaFoldDB" id="D4ALG3"/>
<gene>
    <name evidence="3" type="ORF">ARB_05160</name>
</gene>
<name>D4ALG3_ARTBC</name>
<evidence type="ECO:0000313" key="4">
    <source>
        <dbReference type="Proteomes" id="UP000008866"/>
    </source>
</evidence>
<comment type="subcellular location">
    <subcellularLocation>
        <location evidence="1">Membrane</location>
        <topology evidence="1">Multi-pass membrane protein</topology>
    </subcellularLocation>
</comment>
<dbReference type="Pfam" id="PF03134">
    <property type="entry name" value="TB2_DP1_HVA22"/>
    <property type="match status" value="1"/>
</dbReference>
<comment type="similarity">
    <text evidence="1">Belongs to the DP1 family.</text>
</comment>
<keyword evidence="4" id="KW-1185">Reference proteome</keyword>
<dbReference type="OMA" id="WMPWGWG"/>
<dbReference type="PANTHER" id="PTHR12300:SF177">
    <property type="entry name" value="PROTEIN YOP1"/>
    <property type="match status" value="1"/>
</dbReference>
<feature type="region of interest" description="Disordered" evidence="2">
    <location>
        <begin position="265"/>
        <end position="299"/>
    </location>
</feature>
<dbReference type="KEGG" id="abe:ARB_05160"/>
<evidence type="ECO:0000256" key="1">
    <source>
        <dbReference type="RuleBase" id="RU362006"/>
    </source>
</evidence>
<dbReference type="eggNOG" id="KOG1726">
    <property type="taxonomic scope" value="Eukaryota"/>
</dbReference>